<protein>
    <recommendedName>
        <fullName evidence="5">HypA-like protein</fullName>
    </recommendedName>
</protein>
<proteinExistence type="predicted"/>
<feature type="compositionally biased region" description="Polar residues" evidence="2">
    <location>
        <begin position="956"/>
        <end position="970"/>
    </location>
</feature>
<feature type="region of interest" description="Disordered" evidence="2">
    <location>
        <begin position="1001"/>
        <end position="1047"/>
    </location>
</feature>
<feature type="compositionally biased region" description="Basic and acidic residues" evidence="2">
    <location>
        <begin position="631"/>
        <end position="645"/>
    </location>
</feature>
<accession>A0A1S9DRV5</accession>
<evidence type="ECO:0008006" key="5">
    <source>
        <dbReference type="Google" id="ProtNLM"/>
    </source>
</evidence>
<name>A0A1S9DRV5_ASPOZ</name>
<dbReference type="Proteomes" id="UP000190312">
    <property type="component" value="Unassembled WGS sequence"/>
</dbReference>
<sequence>MNLPRRLQAIRPRGFRSQRLSCYTPAVQHLRRISFSSLFSTIAAKSNYRAAGVRLASSETTYRVNALRNPMATARKIELSTSDSGVYSAGVREDAARAASEVLQENLEKHHIYFNDSGFHNHIVHHILTMFALGASPDEIKAAFERNKSYQRPALPANDSVVQSLYDQARFKECLGKRNNYPSFLEYFQREIETKGVENVVNQYIFAGDDLAEDMLVRLFGGLIHPLIHLGFGIEFNQPAIVAEALAQAATHEDWTGPMFLLPAEKAAGGIGKPGKKTLLQILEEIRNNEKLANSAHWDDENRMRDGVLVRAPDEMIKHAAEFTISEDQIEEKLVEIVDTVAYFTATAQRPSKQVKFDFFYIHGMNATIFLTKFISLPWLEVRSKLRLLEWKGRLNLLLYVSRNTPELYLNDVTEYQASRTWEDIFAYANAHPRDDGHIGKLVRAVANGERVCRPYEAKANDLGLTITGDMWLKIGNTVMDSTSDEHSVWVRSTGFDGAWEEFEDRSLSYIPPSSFFPFHLKSHPDRNQLEPFDLSLVLIRLSPFRDPSAGEEPAMAGDDNSNRNRDSSAQSSQLWPDDDNPFVAFRRFADEQISSMLQSVTGLPSMVTAPPPDHWSIFSDDRYYKDAYTRQRRSGDGNEGDHYAGSETGASAESTDNPPSKSRWPGSDDPWQSHRTRRQTLPHDSFDIDFFFDSFFDRFWFDDRVSSRFFHPYNRPLFSSMINDESPAWPVTYLMFSPYSPLHLERQAQYRSSRERGVFSSLMSTLNLSAENDPTEPQWREAFEDLLRLENGKPMLDRDPADISKRESGKDWLQGLVKRGSLGDRFKYISGTEGRPWSTITFDSPKSTEDGRSLAEEEASTNSTKAEISWGDAETESVTELDMYDRFLADIEAREREFFKDAHESPLLRLLLEDRYRTPDNRVSSRKANWVEDTESSLDQVSGEHQKTVSETDSKPSTNTSPVETNHSVAENKHYVISTKTSTERIRLPDGSIQTKTLKTQQFADGREESNESIEVVNPLQVNREPTNPEGAPSDEKPSGWFWKGE</sequence>
<dbReference type="OrthoDB" id="10004862at2759"/>
<gene>
    <name evidence="3" type="ORF">OAory_01082410</name>
</gene>
<reference evidence="3 4" key="1">
    <citation type="submission" date="2016-10" db="EMBL/GenBank/DDBJ databases">
        <title>Genome sequencing of Aspergillus oryzae BCC7051.</title>
        <authorList>
            <person name="Thammarongtham C."/>
            <person name="Vorapreeda T."/>
            <person name="Nookaew I."/>
            <person name="Srisuk T."/>
            <person name="Land M."/>
            <person name="Jeennor S."/>
            <person name="Laoteng K."/>
        </authorList>
    </citation>
    <scope>NUCLEOTIDE SEQUENCE [LARGE SCALE GENOMIC DNA]</scope>
    <source>
        <strain evidence="3 4">BCC7051</strain>
    </source>
</reference>
<keyword evidence="1" id="KW-0560">Oxidoreductase</keyword>
<organism evidence="3 4">
    <name type="scientific">Aspergillus oryzae</name>
    <name type="common">Yellow koji mold</name>
    <dbReference type="NCBI Taxonomy" id="5062"/>
    <lineage>
        <taxon>Eukaryota</taxon>
        <taxon>Fungi</taxon>
        <taxon>Dikarya</taxon>
        <taxon>Ascomycota</taxon>
        <taxon>Pezizomycotina</taxon>
        <taxon>Eurotiomycetes</taxon>
        <taxon>Eurotiomycetidae</taxon>
        <taxon>Eurotiales</taxon>
        <taxon>Aspergillaceae</taxon>
        <taxon>Aspergillus</taxon>
        <taxon>Aspergillus subgen. Circumdati</taxon>
    </lineage>
</organism>
<dbReference type="GO" id="GO:0016491">
    <property type="term" value="F:oxidoreductase activity"/>
    <property type="evidence" value="ECO:0007669"/>
    <property type="project" value="UniProtKB-KW"/>
</dbReference>
<feature type="region of interest" description="Disordered" evidence="2">
    <location>
        <begin position="631"/>
        <end position="677"/>
    </location>
</feature>
<feature type="compositionally biased region" description="Polar residues" evidence="2">
    <location>
        <begin position="649"/>
        <end position="661"/>
    </location>
</feature>
<evidence type="ECO:0000313" key="4">
    <source>
        <dbReference type="Proteomes" id="UP000190312"/>
    </source>
</evidence>
<feature type="compositionally biased region" description="Basic and acidic residues" evidence="2">
    <location>
        <begin position="943"/>
        <end position="955"/>
    </location>
</feature>
<dbReference type="eggNOG" id="ENOG502S69W">
    <property type="taxonomic scope" value="Eukaryota"/>
</dbReference>
<evidence type="ECO:0000256" key="2">
    <source>
        <dbReference type="SAM" id="MobiDB-lite"/>
    </source>
</evidence>
<evidence type="ECO:0000313" key="3">
    <source>
        <dbReference type="EMBL" id="OOO11771.1"/>
    </source>
</evidence>
<dbReference type="AlphaFoldDB" id="A0A1S9DRV5"/>
<dbReference type="InterPro" id="IPR025337">
    <property type="entry name" value="Questin_oxidase-like"/>
</dbReference>
<feature type="compositionally biased region" description="Basic and acidic residues" evidence="2">
    <location>
        <begin position="847"/>
        <end position="856"/>
    </location>
</feature>
<dbReference type="VEuPathDB" id="FungiDB:AO090102000538"/>
<feature type="region of interest" description="Disordered" evidence="2">
    <location>
        <begin position="548"/>
        <end position="579"/>
    </location>
</feature>
<dbReference type="PANTHER" id="PTHR35870">
    <property type="entry name" value="PROTEIN, PUTATIVE (AFU_ORTHOLOGUE AFUA_5G03330)-RELATED"/>
    <property type="match status" value="1"/>
</dbReference>
<comment type="caution">
    <text evidence="3">The sequence shown here is derived from an EMBL/GenBank/DDBJ whole genome shotgun (WGS) entry which is preliminary data.</text>
</comment>
<dbReference type="PANTHER" id="PTHR35870:SF1">
    <property type="entry name" value="PROTEIN, PUTATIVE (AFU_ORTHOLOGUE AFUA_5G03330)-RELATED"/>
    <property type="match status" value="1"/>
</dbReference>
<feature type="region of interest" description="Disordered" evidence="2">
    <location>
        <begin position="840"/>
        <end position="874"/>
    </location>
</feature>
<feature type="region of interest" description="Disordered" evidence="2">
    <location>
        <begin position="922"/>
        <end position="979"/>
    </location>
</feature>
<dbReference type="Pfam" id="PF14027">
    <property type="entry name" value="Questin_oxidase"/>
    <property type="match status" value="1"/>
</dbReference>
<dbReference type="VEuPathDB" id="FungiDB:AO090102000539"/>
<evidence type="ECO:0000256" key="1">
    <source>
        <dbReference type="ARBA" id="ARBA00023002"/>
    </source>
</evidence>
<dbReference type="EMBL" id="MKZY01000003">
    <property type="protein sequence ID" value="OOO11771.1"/>
    <property type="molecule type" value="Genomic_DNA"/>
</dbReference>